<protein>
    <submittedName>
        <fullName evidence="1">Uncharacterized protein</fullName>
    </submittedName>
</protein>
<evidence type="ECO:0000313" key="2">
    <source>
        <dbReference type="Proteomes" id="UP000323000"/>
    </source>
</evidence>
<dbReference type="OrthoDB" id="514248at2759"/>
<organism evidence="1 2">
    <name type="scientific">Acer yangbiense</name>
    <dbReference type="NCBI Taxonomy" id="1000413"/>
    <lineage>
        <taxon>Eukaryota</taxon>
        <taxon>Viridiplantae</taxon>
        <taxon>Streptophyta</taxon>
        <taxon>Embryophyta</taxon>
        <taxon>Tracheophyta</taxon>
        <taxon>Spermatophyta</taxon>
        <taxon>Magnoliopsida</taxon>
        <taxon>eudicotyledons</taxon>
        <taxon>Gunneridae</taxon>
        <taxon>Pentapetalae</taxon>
        <taxon>rosids</taxon>
        <taxon>malvids</taxon>
        <taxon>Sapindales</taxon>
        <taxon>Sapindaceae</taxon>
        <taxon>Hippocastanoideae</taxon>
        <taxon>Acereae</taxon>
        <taxon>Acer</taxon>
    </lineage>
</organism>
<comment type="caution">
    <text evidence="1">The sequence shown here is derived from an EMBL/GenBank/DDBJ whole genome shotgun (WGS) entry which is preliminary data.</text>
</comment>
<name>A0A5C7I8V2_9ROSI</name>
<gene>
    <name evidence="1" type="ORF">EZV62_011780</name>
</gene>
<sequence length="139" mass="15535">MIGEADRRGEEALTEKETGLGVENPHWVDLNHNLHQIKNLIWIQHQTFPHRQLSAAVDVLHSIESFFHSTDASCKLNPASFTVDITASKDHCKAIVKNEVNKVDEATGGKHLQLTYSSSSCFHVPLSFRVLVCSPLSIY</sequence>
<proteinExistence type="predicted"/>
<evidence type="ECO:0000313" key="1">
    <source>
        <dbReference type="EMBL" id="TXG64786.1"/>
    </source>
</evidence>
<dbReference type="EMBL" id="VAHF01000004">
    <property type="protein sequence ID" value="TXG64786.1"/>
    <property type="molecule type" value="Genomic_DNA"/>
</dbReference>
<accession>A0A5C7I8V2</accession>
<dbReference type="AlphaFoldDB" id="A0A5C7I8V2"/>
<dbReference type="Proteomes" id="UP000323000">
    <property type="component" value="Chromosome 4"/>
</dbReference>
<keyword evidence="2" id="KW-1185">Reference proteome</keyword>
<reference evidence="2" key="1">
    <citation type="journal article" date="2019" name="Gigascience">
        <title>De novo genome assembly of the endangered Acer yangbiense, a plant species with extremely small populations endemic to Yunnan Province, China.</title>
        <authorList>
            <person name="Yang J."/>
            <person name="Wariss H.M."/>
            <person name="Tao L."/>
            <person name="Zhang R."/>
            <person name="Yun Q."/>
            <person name="Hollingsworth P."/>
            <person name="Dao Z."/>
            <person name="Luo G."/>
            <person name="Guo H."/>
            <person name="Ma Y."/>
            <person name="Sun W."/>
        </authorList>
    </citation>
    <scope>NUCLEOTIDE SEQUENCE [LARGE SCALE GENOMIC DNA]</scope>
    <source>
        <strain evidence="2">cv. Malutang</strain>
    </source>
</reference>